<dbReference type="OrthoDB" id="9763003at2"/>
<evidence type="ECO:0000256" key="1">
    <source>
        <dbReference type="ARBA" id="ARBA00004651"/>
    </source>
</evidence>
<evidence type="ECO:0000256" key="5">
    <source>
        <dbReference type="ARBA" id="ARBA00023136"/>
    </source>
</evidence>
<evidence type="ECO:0000256" key="6">
    <source>
        <dbReference type="SAM" id="Phobius"/>
    </source>
</evidence>
<feature type="transmembrane region" description="Helical" evidence="6">
    <location>
        <begin position="52"/>
        <end position="73"/>
    </location>
</feature>
<dbReference type="PANTHER" id="PTHR10010:SF46">
    <property type="entry name" value="SODIUM-DEPENDENT PHOSPHATE TRANSPORT PROTEIN 2B"/>
    <property type="match status" value="1"/>
</dbReference>
<protein>
    <recommendedName>
        <fullName evidence="9">Na/Pi cotransporter</fullName>
    </recommendedName>
</protein>
<feature type="transmembrane region" description="Helical" evidence="6">
    <location>
        <begin position="172"/>
        <end position="199"/>
    </location>
</feature>
<dbReference type="GO" id="GO:0044341">
    <property type="term" value="P:sodium-dependent phosphate transport"/>
    <property type="evidence" value="ECO:0007669"/>
    <property type="project" value="InterPro"/>
</dbReference>
<feature type="transmembrane region" description="Helical" evidence="6">
    <location>
        <begin position="211"/>
        <end position="233"/>
    </location>
</feature>
<dbReference type="AlphaFoldDB" id="A0A1E5L837"/>
<dbReference type="GO" id="GO:0005436">
    <property type="term" value="F:sodium:phosphate symporter activity"/>
    <property type="evidence" value="ECO:0007669"/>
    <property type="project" value="InterPro"/>
</dbReference>
<feature type="transmembrane region" description="Helical" evidence="6">
    <location>
        <begin position="280"/>
        <end position="298"/>
    </location>
</feature>
<proteinExistence type="predicted"/>
<feature type="transmembrane region" description="Helical" evidence="6">
    <location>
        <begin position="130"/>
        <end position="148"/>
    </location>
</feature>
<name>A0A1E5L837_9FIRM</name>
<dbReference type="GO" id="GO:0005886">
    <property type="term" value="C:plasma membrane"/>
    <property type="evidence" value="ECO:0007669"/>
    <property type="project" value="UniProtKB-SubCell"/>
</dbReference>
<comment type="caution">
    <text evidence="7">The sequence shown here is derived from an EMBL/GenBank/DDBJ whole genome shotgun (WGS) entry which is preliminary data.</text>
</comment>
<keyword evidence="5 6" id="KW-0472">Membrane</keyword>
<evidence type="ECO:0000256" key="3">
    <source>
        <dbReference type="ARBA" id="ARBA00022692"/>
    </source>
</evidence>
<evidence type="ECO:0008006" key="9">
    <source>
        <dbReference type="Google" id="ProtNLM"/>
    </source>
</evidence>
<keyword evidence="3 6" id="KW-0812">Transmembrane</keyword>
<evidence type="ECO:0000313" key="7">
    <source>
        <dbReference type="EMBL" id="OEH86149.1"/>
    </source>
</evidence>
<keyword evidence="4 6" id="KW-1133">Transmembrane helix</keyword>
<dbReference type="PANTHER" id="PTHR10010">
    <property type="entry name" value="SOLUTE CARRIER FAMILY 34 SODIUM PHOSPHATE , MEMBER 2-RELATED"/>
    <property type="match status" value="1"/>
</dbReference>
<organism evidence="7 8">
    <name type="scientific">Desulfuribacillus stibiiarsenatis</name>
    <dbReference type="NCBI Taxonomy" id="1390249"/>
    <lineage>
        <taxon>Bacteria</taxon>
        <taxon>Bacillati</taxon>
        <taxon>Bacillota</taxon>
        <taxon>Desulfuribacillia</taxon>
        <taxon>Desulfuribacillales</taxon>
        <taxon>Desulfuribacillaceae</taxon>
        <taxon>Desulfuribacillus</taxon>
    </lineage>
</organism>
<evidence type="ECO:0000256" key="2">
    <source>
        <dbReference type="ARBA" id="ARBA00022475"/>
    </source>
</evidence>
<dbReference type="STRING" id="1390249.BHU72_11450"/>
<sequence>MSSMFAGIILLFVGLTCFLCGLFVMRWALCLLLHSHTKNLLSKLSNSPIKGLMLGVLLTAILQSSSVVLVLIINFVSIGVLPLANGIAIVLGANLGTTLTLELIAMTDTTWILICLLFTCCSFVIPRYRLLGTVTFGLALIFIGFYFMKQNASVITNFDWLVVPFHNSSNSVYALMFGIIFTAIVQSSTAATAFAMSLVESNVITLLSGILIVYGSNIGTCMTAIIAAIGASVHAKKIMAYHILVNFLSVVLLLPCVAIITDIITLISSSPSQQIAHSQVLFNLLTIAIFYPMIHHNLRWLERLNWR</sequence>
<dbReference type="Proteomes" id="UP000095255">
    <property type="component" value="Unassembled WGS sequence"/>
</dbReference>
<dbReference type="Pfam" id="PF02690">
    <property type="entry name" value="Na_Pi_cotrans"/>
    <property type="match status" value="2"/>
</dbReference>
<dbReference type="NCBIfam" id="NF037997">
    <property type="entry name" value="Na_Pi_symport"/>
    <property type="match status" value="1"/>
</dbReference>
<feature type="transmembrane region" description="Helical" evidence="6">
    <location>
        <begin position="80"/>
        <end position="97"/>
    </location>
</feature>
<dbReference type="RefSeq" id="WP_069701378.1">
    <property type="nucleotide sequence ID" value="NZ_MJAT01000006.1"/>
</dbReference>
<gene>
    <name evidence="7" type="ORF">BHU72_11450</name>
</gene>
<comment type="subcellular location">
    <subcellularLocation>
        <location evidence="1">Cell membrane</location>
        <topology evidence="1">Multi-pass membrane protein</topology>
    </subcellularLocation>
</comment>
<keyword evidence="8" id="KW-1185">Reference proteome</keyword>
<accession>A0A1E5L837</accession>
<evidence type="ECO:0000256" key="4">
    <source>
        <dbReference type="ARBA" id="ARBA00022989"/>
    </source>
</evidence>
<evidence type="ECO:0000313" key="8">
    <source>
        <dbReference type="Proteomes" id="UP000095255"/>
    </source>
</evidence>
<feature type="transmembrane region" description="Helical" evidence="6">
    <location>
        <begin position="239"/>
        <end position="268"/>
    </location>
</feature>
<dbReference type="InterPro" id="IPR003841">
    <property type="entry name" value="Na/Pi_transpt"/>
</dbReference>
<dbReference type="EMBL" id="MJAT01000006">
    <property type="protein sequence ID" value="OEH86149.1"/>
    <property type="molecule type" value="Genomic_DNA"/>
</dbReference>
<reference evidence="7 8" key="1">
    <citation type="submission" date="2016-09" db="EMBL/GenBank/DDBJ databases">
        <title>Desulfuribacillus arsenicus sp. nov., an obligately anaerobic, dissimilatory arsenic- and antimonate-reducing bacterium isolated from anoxic sediments.</title>
        <authorList>
            <person name="Abin C.A."/>
            <person name="Hollibaugh J.T."/>
        </authorList>
    </citation>
    <scope>NUCLEOTIDE SEQUENCE [LARGE SCALE GENOMIC DNA]</scope>
    <source>
        <strain evidence="7 8">MLFW-2</strain>
    </source>
</reference>
<keyword evidence="2" id="KW-1003">Cell membrane</keyword>